<dbReference type="PANTHER" id="PTHR43861:SF5">
    <property type="entry name" value="BLL5978 PROTEIN"/>
    <property type="match status" value="1"/>
</dbReference>
<dbReference type="PANTHER" id="PTHR43861">
    <property type="entry name" value="TRANS-ACONITATE 2-METHYLTRANSFERASE-RELATED"/>
    <property type="match status" value="1"/>
</dbReference>
<dbReference type="Pfam" id="PF13489">
    <property type="entry name" value="Methyltransf_23"/>
    <property type="match status" value="1"/>
</dbReference>
<protein>
    <submittedName>
        <fullName evidence="3">Methyltransferase</fullName>
    </submittedName>
</protein>
<dbReference type="InterPro" id="IPR029063">
    <property type="entry name" value="SAM-dependent_MTases_sf"/>
</dbReference>
<evidence type="ECO:0000259" key="2">
    <source>
        <dbReference type="Pfam" id="PF08484"/>
    </source>
</evidence>
<keyword evidence="3" id="KW-0808">Transferase</keyword>
<dbReference type="EMBL" id="MFKN01000026">
    <property type="protein sequence ID" value="OGG40618.1"/>
    <property type="molecule type" value="Genomic_DNA"/>
</dbReference>
<dbReference type="InterPro" id="IPR038576">
    <property type="entry name" value="Methyltransf_Zn-bd_dom_put_sf"/>
</dbReference>
<name>A0A1F6BUW4_9BACT</name>
<dbReference type="AlphaFoldDB" id="A0A1F6BUW4"/>
<dbReference type="STRING" id="1798474.A2118_02070"/>
<gene>
    <name evidence="3" type="ORF">A2118_02070</name>
</gene>
<dbReference type="Gene3D" id="3.40.50.150">
    <property type="entry name" value="Vaccinia Virus protein VP39"/>
    <property type="match status" value="1"/>
</dbReference>
<dbReference type="Pfam" id="PF08484">
    <property type="entry name" value="Methyltransf_14"/>
    <property type="match status" value="1"/>
</dbReference>
<feature type="domain" description="C-methyltransferase" evidence="2">
    <location>
        <begin position="238"/>
        <end position="379"/>
    </location>
</feature>
<keyword evidence="3" id="KW-0489">Methyltransferase</keyword>
<reference evidence="3 4" key="1">
    <citation type="journal article" date="2016" name="Nat. Commun.">
        <title>Thousands of microbial genomes shed light on interconnected biogeochemical processes in an aquifer system.</title>
        <authorList>
            <person name="Anantharaman K."/>
            <person name="Brown C.T."/>
            <person name="Hug L.A."/>
            <person name="Sharon I."/>
            <person name="Castelle C.J."/>
            <person name="Probst A.J."/>
            <person name="Thomas B.C."/>
            <person name="Singh A."/>
            <person name="Wilkins M.J."/>
            <person name="Karaoz U."/>
            <person name="Brodie E.L."/>
            <person name="Williams K.H."/>
            <person name="Hubbard S.S."/>
            <person name="Banfield J.F."/>
        </authorList>
    </citation>
    <scope>NUCLEOTIDE SEQUENCE [LARGE SCALE GENOMIC DNA]</scope>
</reference>
<feature type="domain" description="Methyltransferase putative zinc binding" evidence="1">
    <location>
        <begin position="3"/>
        <end position="63"/>
    </location>
</feature>
<dbReference type="Pfam" id="PF08421">
    <property type="entry name" value="Methyltransf_13"/>
    <property type="match status" value="1"/>
</dbReference>
<evidence type="ECO:0000313" key="3">
    <source>
        <dbReference type="EMBL" id="OGG40618.1"/>
    </source>
</evidence>
<comment type="caution">
    <text evidence="3">The sequence shown here is derived from an EMBL/GenBank/DDBJ whole genome shotgun (WGS) entry which is preliminary data.</text>
</comment>
<organism evidence="3 4">
    <name type="scientific">Candidatus Kaiserbacteria bacterium GWA2_50_9</name>
    <dbReference type="NCBI Taxonomy" id="1798474"/>
    <lineage>
        <taxon>Bacteria</taxon>
        <taxon>Candidatus Kaiseribacteriota</taxon>
    </lineage>
</organism>
<evidence type="ECO:0000313" key="4">
    <source>
        <dbReference type="Proteomes" id="UP000179014"/>
    </source>
</evidence>
<dbReference type="InterPro" id="IPR013691">
    <property type="entry name" value="MeTrfase_14"/>
</dbReference>
<dbReference type="Proteomes" id="UP000179014">
    <property type="component" value="Unassembled WGS sequence"/>
</dbReference>
<proteinExistence type="predicted"/>
<dbReference type="InterPro" id="IPR013630">
    <property type="entry name" value="Methyltransf_Zn-bd_dom_put"/>
</dbReference>
<dbReference type="SUPFAM" id="SSF53335">
    <property type="entry name" value="S-adenosyl-L-methionine-dependent methyltransferases"/>
    <property type="match status" value="1"/>
</dbReference>
<dbReference type="GO" id="GO:0008168">
    <property type="term" value="F:methyltransferase activity"/>
    <property type="evidence" value="ECO:0007669"/>
    <property type="project" value="UniProtKB-KW"/>
</dbReference>
<dbReference type="CDD" id="cd02440">
    <property type="entry name" value="AdoMet_MTases"/>
    <property type="match status" value="1"/>
</dbReference>
<dbReference type="GO" id="GO:0032259">
    <property type="term" value="P:methylation"/>
    <property type="evidence" value="ECO:0007669"/>
    <property type="project" value="UniProtKB-KW"/>
</dbReference>
<dbReference type="Gene3D" id="6.20.50.110">
    <property type="entry name" value="Methyltransferase, zinc-binding domain"/>
    <property type="match status" value="1"/>
</dbReference>
<accession>A0A1F6BUW4</accession>
<sequence>MKCLLCHNETAVKFLNLGNQPLANKYPTKDQFATEDFFPLAIYFCTTCKNVQLGQIVSRERMFVDYYYLSSVNQGLVRHFEEFAKQMRNAKFVVDIGSNDGILLRPLKELGIKAIGVEPSVNISKLANDEGLETITSFFDTPTVAKIIAEHGKADLVVTSSVFTHVENPHQIIEDVKTLMTDDGAFIIEVEHIGAFVENTQFERFYFDRPYYYSATSLRDLFALHDMYVADVEHITPHGGSIRVTVHKNGHRASKTKRFLALLKEEEKTLTLTEMEKFKNQSEAYVCAFREKLEEYRKAGVKVAGYSAPARVSTICNYGGIGPDLIEFLVDDSPLKQNKFSPGTHIPIVPKEYLETHPVDLLVVFAYEYLDDIKKKTEGHNYRYLIPIPPREVK</sequence>
<evidence type="ECO:0000259" key="1">
    <source>
        <dbReference type="Pfam" id="PF08421"/>
    </source>
</evidence>
<dbReference type="Gene3D" id="3.40.50.720">
    <property type="entry name" value="NAD(P)-binding Rossmann-like Domain"/>
    <property type="match status" value="1"/>
</dbReference>